<evidence type="ECO:0000259" key="4">
    <source>
        <dbReference type="PROSITE" id="PS01124"/>
    </source>
</evidence>
<gene>
    <name evidence="5" type="ORF">NX784_00050</name>
</gene>
<evidence type="ECO:0000313" key="6">
    <source>
        <dbReference type="Proteomes" id="UP001204151"/>
    </source>
</evidence>
<evidence type="ECO:0000256" key="2">
    <source>
        <dbReference type="ARBA" id="ARBA00023125"/>
    </source>
</evidence>
<keyword evidence="1" id="KW-0805">Transcription regulation</keyword>
<accession>A0ABT1ZJ96</accession>
<dbReference type="EMBL" id="JANUGW010000001">
    <property type="protein sequence ID" value="MCS0579972.1"/>
    <property type="molecule type" value="Genomic_DNA"/>
</dbReference>
<dbReference type="Pfam" id="PF20240">
    <property type="entry name" value="DUF6597"/>
    <property type="match status" value="1"/>
</dbReference>
<dbReference type="InterPro" id="IPR046532">
    <property type="entry name" value="DUF6597"/>
</dbReference>
<dbReference type="PANTHER" id="PTHR46796:SF15">
    <property type="entry name" value="BLL1074 PROTEIN"/>
    <property type="match status" value="1"/>
</dbReference>
<keyword evidence="3" id="KW-0804">Transcription</keyword>
<dbReference type="SMART" id="SM00342">
    <property type="entry name" value="HTH_ARAC"/>
    <property type="match status" value="1"/>
</dbReference>
<name>A0ABT1ZJ96_9BURK</name>
<dbReference type="InterPro" id="IPR050204">
    <property type="entry name" value="AraC_XylS_family_regulators"/>
</dbReference>
<dbReference type="RefSeq" id="WP_258814624.1">
    <property type="nucleotide sequence ID" value="NZ_JANUGW010000001.1"/>
</dbReference>
<dbReference type="PANTHER" id="PTHR46796">
    <property type="entry name" value="HTH-TYPE TRANSCRIPTIONAL ACTIVATOR RHAS-RELATED"/>
    <property type="match status" value="1"/>
</dbReference>
<dbReference type="PROSITE" id="PS00041">
    <property type="entry name" value="HTH_ARAC_FAMILY_1"/>
    <property type="match status" value="1"/>
</dbReference>
<reference evidence="5 6" key="1">
    <citation type="submission" date="2022-08" db="EMBL/GenBank/DDBJ databases">
        <title>Reclassification of Massilia species as members of the genera Telluria, Duganella, Pseudoduganella, Mokoshia gen. nov. and Zemynaea gen. nov. using orthogonal and non-orthogonal genome-based approaches.</title>
        <authorList>
            <person name="Bowman J.P."/>
        </authorList>
    </citation>
    <scope>NUCLEOTIDE SEQUENCE [LARGE SCALE GENOMIC DNA]</scope>
    <source>
        <strain evidence="5 6">JCM 31316</strain>
    </source>
</reference>
<organism evidence="5 6">
    <name type="scientific">Massilia pinisoli</name>
    <dbReference type="NCBI Taxonomy" id="1772194"/>
    <lineage>
        <taxon>Bacteria</taxon>
        <taxon>Pseudomonadati</taxon>
        <taxon>Pseudomonadota</taxon>
        <taxon>Betaproteobacteria</taxon>
        <taxon>Burkholderiales</taxon>
        <taxon>Oxalobacteraceae</taxon>
        <taxon>Telluria group</taxon>
        <taxon>Massilia</taxon>
    </lineage>
</organism>
<feature type="domain" description="HTH araC/xylS-type" evidence="4">
    <location>
        <begin position="152"/>
        <end position="251"/>
    </location>
</feature>
<dbReference type="InterPro" id="IPR018060">
    <property type="entry name" value="HTH_AraC"/>
</dbReference>
<protein>
    <submittedName>
        <fullName evidence="5">AraC family transcriptional regulator</fullName>
    </submittedName>
</protein>
<dbReference type="Proteomes" id="UP001204151">
    <property type="component" value="Unassembled WGS sequence"/>
</dbReference>
<dbReference type="PROSITE" id="PS01124">
    <property type="entry name" value="HTH_ARAC_FAMILY_2"/>
    <property type="match status" value="1"/>
</dbReference>
<comment type="caution">
    <text evidence="5">The sequence shown here is derived from an EMBL/GenBank/DDBJ whole genome shotgun (WGS) entry which is preliminary data.</text>
</comment>
<keyword evidence="6" id="KW-1185">Reference proteome</keyword>
<keyword evidence="2" id="KW-0238">DNA-binding</keyword>
<evidence type="ECO:0000256" key="3">
    <source>
        <dbReference type="ARBA" id="ARBA00023163"/>
    </source>
</evidence>
<evidence type="ECO:0000313" key="5">
    <source>
        <dbReference type="EMBL" id="MCS0579972.1"/>
    </source>
</evidence>
<sequence>MHLYREFPPHPALAGHVACLWTSLAMPDGAPVRTRVLPDNCIDILWQDAAPLGKVAGMMSRPHHVSMATPVLTVAVRFLPGAARAFFDLPLCELQDGHPALADLWPRADAEALAAALWEREQTAEARLAIVEQALLARLRAREPVRADLLSRAAVARIEADGGAQRIDDVASDLGVTRQHLALLFRERVGLPAKTFAMVCRFRRAHAALRARPGAIDWALLAGDCGYYDQSHLIHAFRQFADATPESFVRRVAA</sequence>
<dbReference type="Gene3D" id="1.10.10.60">
    <property type="entry name" value="Homeodomain-like"/>
    <property type="match status" value="1"/>
</dbReference>
<dbReference type="Pfam" id="PF12833">
    <property type="entry name" value="HTH_18"/>
    <property type="match status" value="1"/>
</dbReference>
<dbReference type="InterPro" id="IPR018062">
    <property type="entry name" value="HTH_AraC-typ_CS"/>
</dbReference>
<proteinExistence type="predicted"/>
<evidence type="ECO:0000256" key="1">
    <source>
        <dbReference type="ARBA" id="ARBA00023015"/>
    </source>
</evidence>